<reference evidence="4" key="1">
    <citation type="submission" date="2019-11" db="EMBL/GenBank/DDBJ databases">
        <authorList>
            <person name="Feng L."/>
        </authorList>
    </citation>
    <scope>NUCLEOTIDE SEQUENCE</scope>
    <source>
        <strain evidence="4">FplautiiLFYP42</strain>
    </source>
</reference>
<dbReference type="EMBL" id="CACRUB010000049">
    <property type="protein sequence ID" value="VYU61196.1"/>
    <property type="molecule type" value="Genomic_DNA"/>
</dbReference>
<protein>
    <submittedName>
        <fullName evidence="4">Cell surface protein</fullName>
    </submittedName>
</protein>
<dbReference type="Pfam" id="PF00395">
    <property type="entry name" value="SLH"/>
    <property type="match status" value="2"/>
</dbReference>
<evidence type="ECO:0000259" key="3">
    <source>
        <dbReference type="PROSITE" id="PS51272"/>
    </source>
</evidence>
<feature type="signal peptide" evidence="2">
    <location>
        <begin position="1"/>
        <end position="25"/>
    </location>
</feature>
<sequence>MRNLKRTLSLVMAMALIVGMMVVSASAVSSDFNDSAEITNTEAVDVMTAIGVFEGTDKGAFNPTGILTREQAAKIVAVMLLGEEDASKLTTNSTTFKDVAANRWSAGYIGYCVQQGILAGTGNGNFDPEGELTGLAFAKMMLVALGYDAKVANYVGNDWAINVAADAVNAGIAPKGIVLADAMTREQAAQMAFQTLTADMVYYTNKGTTVNTPDGTQVVVGASAPVKVANSKTDDYRTVSADRDEVQQFCEKYFSDLSVNNNGSDDFGRPSEQWKNGSKEIGTYASTADASYTEEVKSKTIYSDLGLGETTKADVIVDGKTAADFTVKKGDDTKLEASGNGVLVEAFVDSDDNVTLVVINTYVGEVSKVVDADSVKKDEEPYIEIAGLTGNGGKFETNASFDEDDVVLYTVADGDIQTVTMAKKIEDQEVTSKTGDTKFVADGETYKYNKNHRTYDITLKSSVDIYTDNYGYVVYVEEYEAGSASVAFVLNFKTNNEGWDGDTDKTYTAKLLLTDGTVIEADTDDKNPSAFKNKFVSYTVDDDGIYTLKAKDVTSDAGDSIYLTKGTSKFDINGTNNKGGERYANSSTIFLVYDEEEKEYSVYTGIANVPSMDGKATVYVNSKDGKPGSVAKYVFISAASDVVSDSNKAQIYILAGSQSKLISDSEKGDYYTYDAVIDGKITTVDVEKDYAEKNIKNDIVASRLTINSKDVVTKITEYENDTKKDDYYISGVGTKKTTDGTVGLTQNGSTTYYTYAKDVVVFRIEDDEFNTSSINSVRDSDDAFKAIVKDGEVVALFITENGKDGGKPDIKSDFKFDSISASREENGTVKVTASCADIDDWNLKDAVIEFTVSKNNGDEQTFTKNLSGVKSYADVMNALTVPGLTISANSTGTYDVSVLITFKGDNADTNTYTVSGSCSFTIA</sequence>
<evidence type="ECO:0000256" key="1">
    <source>
        <dbReference type="ARBA" id="ARBA00022737"/>
    </source>
</evidence>
<feature type="chain" id="PRO_5038415106" evidence="2">
    <location>
        <begin position="26"/>
        <end position="923"/>
    </location>
</feature>
<dbReference type="AlphaFoldDB" id="A0A6N3GA92"/>
<accession>A0A6N3GA92</accession>
<dbReference type="InterPro" id="IPR001119">
    <property type="entry name" value="SLH_dom"/>
</dbReference>
<keyword evidence="1" id="KW-0677">Repeat</keyword>
<feature type="domain" description="SLH" evidence="3">
    <location>
        <begin position="92"/>
        <end position="155"/>
    </location>
</feature>
<dbReference type="RefSeq" id="WP_165924353.1">
    <property type="nucleotide sequence ID" value="NZ_CACRUB010000049.1"/>
</dbReference>
<evidence type="ECO:0000313" key="4">
    <source>
        <dbReference type="EMBL" id="VYU61196.1"/>
    </source>
</evidence>
<evidence type="ECO:0000256" key="2">
    <source>
        <dbReference type="SAM" id="SignalP"/>
    </source>
</evidence>
<keyword evidence="2" id="KW-0732">Signal</keyword>
<organism evidence="4">
    <name type="scientific">Flavonifractor plautii</name>
    <name type="common">Fusobacterium plautii</name>
    <dbReference type="NCBI Taxonomy" id="292800"/>
    <lineage>
        <taxon>Bacteria</taxon>
        <taxon>Bacillati</taxon>
        <taxon>Bacillota</taxon>
        <taxon>Clostridia</taxon>
        <taxon>Eubacteriales</taxon>
        <taxon>Oscillospiraceae</taxon>
        <taxon>Flavonifractor</taxon>
    </lineage>
</organism>
<dbReference type="PROSITE" id="PS51272">
    <property type="entry name" value="SLH"/>
    <property type="match status" value="2"/>
</dbReference>
<gene>
    <name evidence="4" type="ORF">FPLFYP42_03020</name>
</gene>
<feature type="domain" description="SLH" evidence="3">
    <location>
        <begin position="27"/>
        <end position="90"/>
    </location>
</feature>
<name>A0A6N3GA92_FLAPL</name>
<proteinExistence type="predicted"/>